<gene>
    <name evidence="1" type="ORF">UY16_C0061G0014</name>
</gene>
<dbReference type="AlphaFoldDB" id="A0A0G1W736"/>
<organism evidence="1 2">
    <name type="scientific">Candidatus Gottesmanbacteria bacterium GW2011_GWA2_47_9</name>
    <dbReference type="NCBI Taxonomy" id="1618445"/>
    <lineage>
        <taxon>Bacteria</taxon>
        <taxon>Candidatus Gottesmaniibacteriota</taxon>
    </lineage>
</organism>
<reference evidence="1 2" key="1">
    <citation type="journal article" date="2015" name="Nature">
        <title>rRNA introns, odd ribosomes, and small enigmatic genomes across a large radiation of phyla.</title>
        <authorList>
            <person name="Brown C.T."/>
            <person name="Hug L.A."/>
            <person name="Thomas B.C."/>
            <person name="Sharon I."/>
            <person name="Castelle C.J."/>
            <person name="Singh A."/>
            <person name="Wilkins M.J."/>
            <person name="Williams K.H."/>
            <person name="Banfield J.F."/>
        </authorList>
    </citation>
    <scope>NUCLEOTIDE SEQUENCE [LARGE SCALE GENOMIC DNA]</scope>
</reference>
<protein>
    <submittedName>
        <fullName evidence="1">Uncharacterized protein</fullName>
    </submittedName>
</protein>
<comment type="caution">
    <text evidence="1">The sequence shown here is derived from an EMBL/GenBank/DDBJ whole genome shotgun (WGS) entry which is preliminary data.</text>
</comment>
<evidence type="ECO:0000313" key="2">
    <source>
        <dbReference type="Proteomes" id="UP000034739"/>
    </source>
</evidence>
<dbReference type="Proteomes" id="UP000034739">
    <property type="component" value="Unassembled WGS sequence"/>
</dbReference>
<dbReference type="EMBL" id="LCOY01000061">
    <property type="protein sequence ID" value="KKU86158.1"/>
    <property type="molecule type" value="Genomic_DNA"/>
</dbReference>
<name>A0A0G1W736_9BACT</name>
<accession>A0A0G1W736</accession>
<sequence>MFKKGDPEGDRRFELLINHGTFNTDDPDIFGWYADEPIISELALICKLTNNFGGRFRTVEEMLVHFNMVGQQRKAYMQHMYDQQ</sequence>
<evidence type="ECO:0000313" key="1">
    <source>
        <dbReference type="EMBL" id="KKU86158.1"/>
    </source>
</evidence>
<proteinExistence type="predicted"/>